<dbReference type="SMART" id="SM00028">
    <property type="entry name" value="TPR"/>
    <property type="match status" value="5"/>
</dbReference>
<dbReference type="PROSITE" id="PS50293">
    <property type="entry name" value="TPR_REGION"/>
    <property type="match status" value="1"/>
</dbReference>
<feature type="repeat" description="TPR" evidence="3">
    <location>
        <begin position="653"/>
        <end position="686"/>
    </location>
</feature>
<comment type="caution">
    <text evidence="4">The sequence shown here is derived from an EMBL/GenBank/DDBJ whole genome shotgun (WGS) entry which is preliminary data.</text>
</comment>
<dbReference type="Pfam" id="PF13181">
    <property type="entry name" value="TPR_8"/>
    <property type="match status" value="1"/>
</dbReference>
<dbReference type="Gene3D" id="1.25.40.10">
    <property type="entry name" value="Tetratricopeptide repeat domain"/>
    <property type="match status" value="1"/>
</dbReference>
<sequence length="938" mass="105959">MEIHKTANQMVKLYELRLLRCSLTSYPTLPWPADDQNAENYTSLINIVVQHIEKGEYAEALHSEAARLVFNGTDNDDYTDTKEGASEFYHRLEDRIAFFLRGSEVCSTESAWLDFLDSGKINSNFDSDAPYRAVLAMSLGIAALSVFVQCNLTGPRGDFPRYPFCHVSKQDVAICNKQTEWETWACQQLMSDGCDLLGKYALPQYFVLAKVLLVKTRQMTSEYSNISAIWPKSISWWSSRLLLVQQKVLDERSRSLYDQLQVTMEETLQMFGQSTNVIGYWENNLHAREVSVIVAAANLEAGIKEQTYGYVDHARQFFKKAEAACGLRLSVTGALGFRTVYQTEAKAQMVLVAAPLNEESDGRSDMVQMDNSLVHNKNKILEEHDGNDKSSNVYEDSDILFAPRLIEEVKDGGISTIVEDAGGSSLKIFDTIKQAVILAECLDIKKSTPDDDMQDWQMAPYIEAVGAQNFSHFMVRCLCQILRIRWERKRSRTKQRSMLMMDELSQEVRGCSTAAADRMHYAYCVDFPTIPALLKEYAELMVSCGIIGDALQIFEELELWDNLIYCYCSLDKKPAAIDLIKERLQHNPEDPRLWCSLGDVTINDDNYIKALEVSGNRFARAERSLGRSAYNRGEYKESQSHWEAALALNSLHPDGWFALGSAALKARDFDKAIDGFTHAVQLDPDNGEAWNNIACLHMMKKRNKEAFIAFKEALKFRRNSWQMWENYSQVAMDIGNFSQALEAIKMVLDLTNNKRVDLNLLSKLLEEIECKKASGQCLVIATDSMDGQQQCSNTLIEIQSNKTTSQRPIKPNGTMAVGSIGKNNHDGIKYSFEAEQMVDLIGRILQQIVSSGEGGGEVWGLFARFHKFKGNLVTCSEALLKQVRAYQGSDLKHNEERFKKFSHASVQLCELYVGIASSTGSKRELTTSQMHLRNAIKQ</sequence>
<dbReference type="Proteomes" id="UP000824469">
    <property type="component" value="Unassembled WGS sequence"/>
</dbReference>
<evidence type="ECO:0000256" key="2">
    <source>
        <dbReference type="ARBA" id="ARBA00022803"/>
    </source>
</evidence>
<evidence type="ECO:0008006" key="6">
    <source>
        <dbReference type="Google" id="ProtNLM"/>
    </source>
</evidence>
<dbReference type="PANTHER" id="PTHR16193:SF0">
    <property type="entry name" value="TETRATRICOPEPTIDE REPEAT PROTEIN 27"/>
    <property type="match status" value="1"/>
</dbReference>
<reference evidence="4 5" key="1">
    <citation type="journal article" date="2021" name="Nat. Plants">
        <title>The Taxus genome provides insights into paclitaxel biosynthesis.</title>
        <authorList>
            <person name="Xiong X."/>
            <person name="Gou J."/>
            <person name="Liao Q."/>
            <person name="Li Y."/>
            <person name="Zhou Q."/>
            <person name="Bi G."/>
            <person name="Li C."/>
            <person name="Du R."/>
            <person name="Wang X."/>
            <person name="Sun T."/>
            <person name="Guo L."/>
            <person name="Liang H."/>
            <person name="Lu P."/>
            <person name="Wu Y."/>
            <person name="Zhang Z."/>
            <person name="Ro D.K."/>
            <person name="Shang Y."/>
            <person name="Huang S."/>
            <person name="Yan J."/>
        </authorList>
    </citation>
    <scope>NUCLEOTIDE SEQUENCE [LARGE SCALE GENOMIC DNA]</scope>
    <source>
        <strain evidence="4">Ta-2019</strain>
    </source>
</reference>
<accession>A0AA38LB86</accession>
<feature type="non-terminal residue" evidence="4">
    <location>
        <position position="1"/>
    </location>
</feature>
<dbReference type="PANTHER" id="PTHR16193">
    <property type="entry name" value="TETRATRICOPEPTIDE REPEAT PROTEIN 27"/>
    <property type="match status" value="1"/>
</dbReference>
<evidence type="ECO:0000313" key="4">
    <source>
        <dbReference type="EMBL" id="KAH9317466.1"/>
    </source>
</evidence>
<name>A0AA38LB86_TAXCH</name>
<dbReference type="InterPro" id="IPR044244">
    <property type="entry name" value="TTC27/Emw1"/>
</dbReference>
<dbReference type="OMA" id="NNRYARA"/>
<dbReference type="InterPro" id="IPR019734">
    <property type="entry name" value="TPR_rpt"/>
</dbReference>
<keyword evidence="2 3" id="KW-0802">TPR repeat</keyword>
<protein>
    <recommendedName>
        <fullName evidence="6">Tetratricopeptide repeat protein 27 homolog</fullName>
    </recommendedName>
</protein>
<keyword evidence="1" id="KW-0677">Repeat</keyword>
<organism evidence="4 5">
    <name type="scientific">Taxus chinensis</name>
    <name type="common">Chinese yew</name>
    <name type="synonym">Taxus wallichiana var. chinensis</name>
    <dbReference type="NCBI Taxonomy" id="29808"/>
    <lineage>
        <taxon>Eukaryota</taxon>
        <taxon>Viridiplantae</taxon>
        <taxon>Streptophyta</taxon>
        <taxon>Embryophyta</taxon>
        <taxon>Tracheophyta</taxon>
        <taxon>Spermatophyta</taxon>
        <taxon>Pinopsida</taxon>
        <taxon>Pinidae</taxon>
        <taxon>Conifers II</taxon>
        <taxon>Cupressales</taxon>
        <taxon>Taxaceae</taxon>
        <taxon>Taxus</taxon>
    </lineage>
</organism>
<dbReference type="Pfam" id="PF13432">
    <property type="entry name" value="TPR_16"/>
    <property type="match status" value="1"/>
</dbReference>
<dbReference type="InterPro" id="IPR011990">
    <property type="entry name" value="TPR-like_helical_dom_sf"/>
</dbReference>
<dbReference type="EMBL" id="JAHRHJ020000004">
    <property type="protein sequence ID" value="KAH9317466.1"/>
    <property type="molecule type" value="Genomic_DNA"/>
</dbReference>
<gene>
    <name evidence="4" type="ORF">KI387_019235</name>
</gene>
<evidence type="ECO:0000256" key="1">
    <source>
        <dbReference type="ARBA" id="ARBA00022737"/>
    </source>
</evidence>
<dbReference type="SUPFAM" id="SSF48452">
    <property type="entry name" value="TPR-like"/>
    <property type="match status" value="2"/>
</dbReference>
<dbReference type="PROSITE" id="PS50005">
    <property type="entry name" value="TPR"/>
    <property type="match status" value="1"/>
</dbReference>
<proteinExistence type="predicted"/>
<keyword evidence="5" id="KW-1185">Reference proteome</keyword>
<dbReference type="AlphaFoldDB" id="A0AA38LB86"/>
<evidence type="ECO:0000313" key="5">
    <source>
        <dbReference type="Proteomes" id="UP000824469"/>
    </source>
</evidence>
<evidence type="ECO:0000256" key="3">
    <source>
        <dbReference type="PROSITE-ProRule" id="PRU00339"/>
    </source>
</evidence>